<feature type="region of interest" description="Disordered" evidence="3">
    <location>
        <begin position="49"/>
        <end position="109"/>
    </location>
</feature>
<evidence type="ECO:0000313" key="4">
    <source>
        <dbReference type="EMBL" id="KAL1234480.1"/>
    </source>
</evidence>
<feature type="compositionally biased region" description="Polar residues" evidence="3">
    <location>
        <begin position="418"/>
        <end position="430"/>
    </location>
</feature>
<feature type="compositionally biased region" description="Polar residues" evidence="3">
    <location>
        <begin position="581"/>
        <end position="591"/>
    </location>
</feature>
<feature type="compositionally biased region" description="Polar residues" evidence="3">
    <location>
        <begin position="482"/>
        <end position="504"/>
    </location>
</feature>
<protein>
    <submittedName>
        <fullName evidence="4">Eukaryotic translation initiation factor 4E transporter</fullName>
    </submittedName>
</protein>
<feature type="compositionally biased region" description="Basic and acidic residues" evidence="3">
    <location>
        <begin position="208"/>
        <end position="235"/>
    </location>
</feature>
<feature type="region of interest" description="Disordered" evidence="3">
    <location>
        <begin position="554"/>
        <end position="573"/>
    </location>
</feature>
<dbReference type="PANTHER" id="PTHR12269">
    <property type="entry name" value="EUKARYOTIC TRANSLATION INITIATION FACTOR 4E TRANSPORTER"/>
    <property type="match status" value="1"/>
</dbReference>
<feature type="region of interest" description="Disordered" evidence="3">
    <location>
        <begin position="123"/>
        <end position="268"/>
    </location>
</feature>
<dbReference type="Proteomes" id="UP001558632">
    <property type="component" value="Unassembled WGS sequence"/>
</dbReference>
<dbReference type="EMBL" id="JBEUSY010000410">
    <property type="protein sequence ID" value="KAL1234480.1"/>
    <property type="molecule type" value="Genomic_DNA"/>
</dbReference>
<gene>
    <name evidence="4" type="ORF">TSPI_04987</name>
</gene>
<keyword evidence="4" id="KW-0648">Protein biosynthesis</keyword>
<name>A0ABR3KF97_TRISP</name>
<feature type="compositionally biased region" description="Polar residues" evidence="3">
    <location>
        <begin position="314"/>
        <end position="323"/>
    </location>
</feature>
<dbReference type="InterPro" id="IPR018862">
    <property type="entry name" value="eIF4E-T"/>
</dbReference>
<dbReference type="PANTHER" id="PTHR12269:SF1">
    <property type="entry name" value="EUKARYOTIC TRANSLATION INITIATION FACTOR 4E TRANSPORTER"/>
    <property type="match status" value="1"/>
</dbReference>
<feature type="region of interest" description="Disordered" evidence="3">
    <location>
        <begin position="581"/>
        <end position="638"/>
    </location>
</feature>
<feature type="region of interest" description="Disordered" evidence="3">
    <location>
        <begin position="408"/>
        <end position="430"/>
    </location>
</feature>
<evidence type="ECO:0000256" key="1">
    <source>
        <dbReference type="ARBA" id="ARBA00004496"/>
    </source>
</evidence>
<proteinExistence type="predicted"/>
<keyword evidence="2" id="KW-0963">Cytoplasm</keyword>
<evidence type="ECO:0000256" key="3">
    <source>
        <dbReference type="SAM" id="MobiDB-lite"/>
    </source>
</evidence>
<feature type="compositionally biased region" description="Basic and acidic residues" evidence="3">
    <location>
        <begin position="324"/>
        <end position="335"/>
    </location>
</feature>
<reference evidence="4 5" key="1">
    <citation type="submission" date="2024-07" db="EMBL/GenBank/DDBJ databases">
        <title>Enhanced genomic and transcriptomic resources for Trichinella pseudospiralis and T. spiralis underpin the discovery of pronounced molecular differences between stages and species.</title>
        <authorList>
            <person name="Pasi K.K."/>
            <person name="La Rosa G."/>
            <person name="Gomez-Morales M.A."/>
            <person name="Tosini F."/>
            <person name="Sumanam S."/>
            <person name="Young N.D."/>
            <person name="Chang B.C."/>
            <person name="Robin G.B."/>
        </authorList>
    </citation>
    <scope>NUCLEOTIDE SEQUENCE [LARGE SCALE GENOMIC DNA]</scope>
    <source>
        <strain evidence="4">ISS534</strain>
    </source>
</reference>
<evidence type="ECO:0000256" key="2">
    <source>
        <dbReference type="ARBA" id="ARBA00022490"/>
    </source>
</evidence>
<feature type="region of interest" description="Disordered" evidence="3">
    <location>
        <begin position="479"/>
        <end position="504"/>
    </location>
</feature>
<dbReference type="GO" id="GO:0003743">
    <property type="term" value="F:translation initiation factor activity"/>
    <property type="evidence" value="ECO:0007669"/>
    <property type="project" value="UniProtKB-KW"/>
</dbReference>
<evidence type="ECO:0000313" key="5">
    <source>
        <dbReference type="Proteomes" id="UP001558632"/>
    </source>
</evidence>
<feature type="region of interest" description="Disordered" evidence="3">
    <location>
        <begin position="313"/>
        <end position="343"/>
    </location>
</feature>
<keyword evidence="5" id="KW-1185">Reference proteome</keyword>
<comment type="caution">
    <text evidence="4">The sequence shown here is derived from an EMBL/GenBank/DDBJ whole genome shotgun (WGS) entry which is preliminary data.</text>
</comment>
<sequence length="754" mass="82759">MSKQEENENRCVRHRYDRDTMLEIAKLPASQRKPKNILDELLISAENEKNGEGRAERWTQGLWLSDGSAQSTTGFRPKGSKTAPIPIGEGENIERLKSENDDGLVLSPQRRSFGAGCQAIIGKHFKQQPSAKDKESRDGGLNGMRGRNQRPQHRSDNNWRDPNFPTKNSREFKSRNFHWSSNQRGNGGDRRSFSSEKNTTLPEWVTEGPKDMFETMELRGFEEEPDKQSDNKEKPMVNGSDESEKAPQPLPTTTIPEPTENENPVATKINDDMPFDIFSNEFMEQFYNGNEFGDITNVKTEAVTGSRFKKFFSSADSETSGGDNSDKRKAEEKQQLCDGPDSTASLGEINAVEAESSSQSVPTIPGAIRLEEIETGLKERGTQSEQTNTILQGLFSAAKLQLRRNEASHLHSCPVEQQPKSNNQSNVESFESGTLKSTLWGTQNAGTCCGSSFESENIFHEGTPNFQDKYKATLRSADVSPAANQQGLGNTQSSSGSSPQNMPHQRNIPIEVINAMLECQDPSQLGPLSKLLESFTFNGPEPLAWQIFQNQSSGSSDGLTHCQQPGSTTDSSIKLSCTPTTVGRADSSLNNGLERRGNFTPTSVMKQRQQQQQADKSVDSHAAGVLDEQNPLPSGAQYRPITKQSTVCCSPSTSASARDGQASPLMPLVMPPMGTSGSAGHSPLSPQEVARRMQQKRYIHEQMLKHAVYQQQQQQSFGVITPTMPANAVLMNIMRVCSSCATTACNGTSASISS</sequence>
<accession>A0ABR3KF97</accession>
<organism evidence="4 5">
    <name type="scientific">Trichinella spiralis</name>
    <name type="common">Trichina worm</name>
    <dbReference type="NCBI Taxonomy" id="6334"/>
    <lineage>
        <taxon>Eukaryota</taxon>
        <taxon>Metazoa</taxon>
        <taxon>Ecdysozoa</taxon>
        <taxon>Nematoda</taxon>
        <taxon>Enoplea</taxon>
        <taxon>Dorylaimia</taxon>
        <taxon>Trichinellida</taxon>
        <taxon>Trichinellidae</taxon>
        <taxon>Trichinella</taxon>
    </lineage>
</organism>
<feature type="compositionally biased region" description="Low complexity" evidence="3">
    <location>
        <begin position="251"/>
        <end position="264"/>
    </location>
</feature>
<keyword evidence="4" id="KW-0396">Initiation factor</keyword>
<comment type="subcellular location">
    <subcellularLocation>
        <location evidence="1">Cytoplasm</location>
    </subcellularLocation>
</comment>